<dbReference type="Proteomes" id="UP000635278">
    <property type="component" value="Unassembled WGS sequence"/>
</dbReference>
<feature type="domain" description="Glycosyltransferase subfamily 4-like N-terminal" evidence="2">
    <location>
        <begin position="18"/>
        <end position="168"/>
    </location>
</feature>
<keyword evidence="4" id="KW-1185">Reference proteome</keyword>
<dbReference type="InterPro" id="IPR001296">
    <property type="entry name" value="Glyco_trans_1"/>
</dbReference>
<feature type="domain" description="Glycosyl transferase family 1" evidence="1">
    <location>
        <begin position="181"/>
        <end position="347"/>
    </location>
</feature>
<dbReference type="SUPFAM" id="SSF53756">
    <property type="entry name" value="UDP-Glycosyltransferase/glycogen phosphorylase"/>
    <property type="match status" value="1"/>
</dbReference>
<dbReference type="PANTHER" id="PTHR12526">
    <property type="entry name" value="GLYCOSYLTRANSFERASE"/>
    <property type="match status" value="1"/>
</dbReference>
<dbReference type="CDD" id="cd03808">
    <property type="entry name" value="GT4_CapM-like"/>
    <property type="match status" value="1"/>
</dbReference>
<dbReference type="Pfam" id="PF13579">
    <property type="entry name" value="Glyco_trans_4_4"/>
    <property type="match status" value="1"/>
</dbReference>
<dbReference type="Gene3D" id="3.40.50.2000">
    <property type="entry name" value="Glycogen Phosphorylase B"/>
    <property type="match status" value="2"/>
</dbReference>
<evidence type="ECO:0000259" key="2">
    <source>
        <dbReference type="Pfam" id="PF13579"/>
    </source>
</evidence>
<accession>A0ABX0JQ66</accession>
<dbReference type="EMBL" id="WOTB01000008">
    <property type="protein sequence ID" value="NHN84621.1"/>
    <property type="molecule type" value="Genomic_DNA"/>
</dbReference>
<evidence type="ECO:0000313" key="3">
    <source>
        <dbReference type="EMBL" id="NHN84621.1"/>
    </source>
</evidence>
<dbReference type="Pfam" id="PF00534">
    <property type="entry name" value="Glycos_transf_1"/>
    <property type="match status" value="1"/>
</dbReference>
<dbReference type="PANTHER" id="PTHR12526:SF636">
    <property type="entry name" value="BLL3647 PROTEIN"/>
    <property type="match status" value="1"/>
</dbReference>
<name>A0ABX0JQ66_9PROT</name>
<reference evidence="3 4" key="1">
    <citation type="journal article" date="2020" name="Int. J. Syst. Evol. Microbiol.">
        <title>Novel acetic acid bacteria from cider fermentations: Acetobacter conturbans sp. nov. and Acetobacter fallax sp. nov.</title>
        <authorList>
            <person name="Sombolestani A.S."/>
            <person name="Cleenwerck I."/>
            <person name="Cnockaert M."/>
            <person name="Borremans W."/>
            <person name="Wieme A.D."/>
            <person name="De Vuyst L."/>
            <person name="Vandamme P."/>
        </authorList>
    </citation>
    <scope>NUCLEOTIDE SEQUENCE [LARGE SCALE GENOMIC DNA]</scope>
    <source>
        <strain evidence="3 4">LMG 30640</strain>
    </source>
</reference>
<comment type="caution">
    <text evidence="3">The sequence shown here is derived from an EMBL/GenBank/DDBJ whole genome shotgun (WGS) entry which is preliminary data.</text>
</comment>
<dbReference type="InterPro" id="IPR028098">
    <property type="entry name" value="Glyco_trans_4-like_N"/>
</dbReference>
<gene>
    <name evidence="3" type="ORF">GOB93_08175</name>
</gene>
<protein>
    <submittedName>
        <fullName evidence="3">Glycosyltransferase</fullName>
    </submittedName>
</protein>
<evidence type="ECO:0000259" key="1">
    <source>
        <dbReference type="Pfam" id="PF00534"/>
    </source>
</evidence>
<organism evidence="3 4">
    <name type="scientific">Acetobacter musti</name>
    <dbReference type="NCBI Taxonomy" id="864732"/>
    <lineage>
        <taxon>Bacteria</taxon>
        <taxon>Pseudomonadati</taxon>
        <taxon>Pseudomonadota</taxon>
        <taxon>Alphaproteobacteria</taxon>
        <taxon>Acetobacterales</taxon>
        <taxon>Acetobacteraceae</taxon>
        <taxon>Acetobacter</taxon>
    </lineage>
</organism>
<sequence length="377" mass="41372">MKILEVTNVDFSLRHFLLPLMRELRARGHEVTGVCADGPLLDDVREEGFRVVTVPMARSLSPIAQFRAFIALIRLIRRERPDLVHAHMPISGLLARFAAKLCGVPRIAYTCHGFLFNQPGSRLRRAIALMLERAAGRITDTYLTVSREEAQDAGRLHIHRHPHPVGNGRDPGIFAPDPAARTRIRAAMGVPGDRVVIIAVSRLVRHKGYPELLEAMESVPGAELWIVGERLASDHGESLRPAFDRAAAQLGSRLRLTGYRTDIPALLAAADIFTLPSHFEGLPMSIIEAMLTGLPVVATSIRGPREQVVPGKTGLLVPPGQAAPLAEALSRLVADSALRHAMGKQGRFTALQRFSEKTVLKETADLLENTPRRTGFF</sequence>
<dbReference type="RefSeq" id="WP_173583008.1">
    <property type="nucleotide sequence ID" value="NZ_WOTB01000008.1"/>
</dbReference>
<proteinExistence type="predicted"/>
<evidence type="ECO:0000313" key="4">
    <source>
        <dbReference type="Proteomes" id="UP000635278"/>
    </source>
</evidence>